<dbReference type="Pfam" id="PF00697">
    <property type="entry name" value="PRAI"/>
    <property type="match status" value="1"/>
</dbReference>
<reference evidence="11" key="1">
    <citation type="submission" date="2020-10" db="EMBL/GenBank/DDBJ databases">
        <authorList>
            <person name="Gilroy R."/>
        </authorList>
    </citation>
    <scope>NUCLEOTIDE SEQUENCE</scope>
    <source>
        <strain evidence="11">G3-4614</strain>
    </source>
</reference>
<dbReference type="PANTHER" id="PTHR42894:SF1">
    <property type="entry name" value="N-(5'-PHOSPHORIBOSYL)ANTHRANILATE ISOMERASE"/>
    <property type="match status" value="1"/>
</dbReference>
<comment type="similarity">
    <text evidence="9">Belongs to the TrpF family.</text>
</comment>
<dbReference type="GO" id="GO:0004640">
    <property type="term" value="F:phosphoribosylanthranilate isomerase activity"/>
    <property type="evidence" value="ECO:0007669"/>
    <property type="project" value="UniProtKB-UniRule"/>
</dbReference>
<dbReference type="InterPro" id="IPR011060">
    <property type="entry name" value="RibuloseP-bd_barrel"/>
</dbReference>
<keyword evidence="6 9" id="KW-0822">Tryptophan biosynthesis</keyword>
<dbReference type="InterPro" id="IPR013785">
    <property type="entry name" value="Aldolase_TIM"/>
</dbReference>
<evidence type="ECO:0000256" key="8">
    <source>
        <dbReference type="ARBA" id="ARBA00023235"/>
    </source>
</evidence>
<evidence type="ECO:0000256" key="2">
    <source>
        <dbReference type="ARBA" id="ARBA00004664"/>
    </source>
</evidence>
<gene>
    <name evidence="9" type="primary">trpF</name>
    <name evidence="11" type="ORF">IAC54_07415</name>
</gene>
<comment type="catalytic activity">
    <reaction evidence="1 9">
        <text>N-(5-phospho-beta-D-ribosyl)anthranilate = 1-(2-carboxyphenylamino)-1-deoxy-D-ribulose 5-phosphate</text>
        <dbReference type="Rhea" id="RHEA:21540"/>
        <dbReference type="ChEBI" id="CHEBI:18277"/>
        <dbReference type="ChEBI" id="CHEBI:58613"/>
        <dbReference type="EC" id="5.3.1.24"/>
    </reaction>
</comment>
<dbReference type="AlphaFoldDB" id="A0A9D9E5U9"/>
<dbReference type="InterPro" id="IPR044643">
    <property type="entry name" value="TrpF_fam"/>
</dbReference>
<evidence type="ECO:0000313" key="12">
    <source>
        <dbReference type="Proteomes" id="UP000823636"/>
    </source>
</evidence>
<dbReference type="HAMAP" id="MF_00135">
    <property type="entry name" value="PRAI"/>
    <property type="match status" value="1"/>
</dbReference>
<dbReference type="CDD" id="cd00405">
    <property type="entry name" value="PRAI"/>
    <property type="match status" value="1"/>
</dbReference>
<reference evidence="11" key="2">
    <citation type="journal article" date="2021" name="PeerJ">
        <title>Extensive microbial diversity within the chicken gut microbiome revealed by metagenomics and culture.</title>
        <authorList>
            <person name="Gilroy R."/>
            <person name="Ravi A."/>
            <person name="Getino M."/>
            <person name="Pursley I."/>
            <person name="Horton D.L."/>
            <person name="Alikhan N.F."/>
            <person name="Baker D."/>
            <person name="Gharbi K."/>
            <person name="Hall N."/>
            <person name="Watson M."/>
            <person name="Adriaenssens E.M."/>
            <person name="Foster-Nyarko E."/>
            <person name="Jarju S."/>
            <person name="Secka A."/>
            <person name="Antonio M."/>
            <person name="Oren A."/>
            <person name="Chaudhuri R.R."/>
            <person name="La Ragione R."/>
            <person name="Hildebrand F."/>
            <person name="Pallen M.J."/>
        </authorList>
    </citation>
    <scope>NUCLEOTIDE SEQUENCE</scope>
    <source>
        <strain evidence="11">G3-4614</strain>
    </source>
</reference>
<organism evidence="11 12">
    <name type="scientific">Candidatus Caccoplasma merdipullorum</name>
    <dbReference type="NCBI Taxonomy" id="2840718"/>
    <lineage>
        <taxon>Bacteria</taxon>
        <taxon>Pseudomonadati</taxon>
        <taxon>Bacteroidota</taxon>
        <taxon>Bacteroidia</taxon>
        <taxon>Bacteroidales</taxon>
        <taxon>Bacteroidaceae</taxon>
        <taxon>Bacteroidaceae incertae sedis</taxon>
        <taxon>Candidatus Caccoplasma</taxon>
    </lineage>
</organism>
<feature type="domain" description="N-(5'phosphoribosyl) anthranilate isomerase (PRAI)" evidence="10">
    <location>
        <begin position="4"/>
        <end position="202"/>
    </location>
</feature>
<sequence>MKIKVCGMRDAENIRQLAETGIDYMGLIFYPASPRHVAECPKFLPYASSGIKLTGVFVDAPIEVIMEKAAEYSLSAVQLHGGESPDFCKRVGRETGAEVIKALHISSAADIAGGKAYAGCCDFLLLDTACNGYGGSGNRFDWGILDAYNLEVPFFLSGGIDLSCAGRIAALKCPKMAGVDINSRFETAPGIKDIESIKLFINRINGKQDEE</sequence>
<name>A0A9D9E5U9_9BACT</name>
<evidence type="ECO:0000256" key="9">
    <source>
        <dbReference type="HAMAP-Rule" id="MF_00135"/>
    </source>
</evidence>
<evidence type="ECO:0000256" key="7">
    <source>
        <dbReference type="ARBA" id="ARBA00023141"/>
    </source>
</evidence>
<comment type="pathway">
    <text evidence="2 9">Amino-acid biosynthesis; L-tryptophan biosynthesis; L-tryptophan from chorismate: step 3/5.</text>
</comment>
<evidence type="ECO:0000313" key="11">
    <source>
        <dbReference type="EMBL" id="MBO8438706.1"/>
    </source>
</evidence>
<dbReference type="InterPro" id="IPR001240">
    <property type="entry name" value="PRAI_dom"/>
</dbReference>
<dbReference type="EMBL" id="JADIMW010000078">
    <property type="protein sequence ID" value="MBO8438706.1"/>
    <property type="molecule type" value="Genomic_DNA"/>
</dbReference>
<proteinExistence type="inferred from homology"/>
<evidence type="ECO:0000256" key="3">
    <source>
        <dbReference type="ARBA" id="ARBA00012572"/>
    </source>
</evidence>
<evidence type="ECO:0000259" key="10">
    <source>
        <dbReference type="Pfam" id="PF00697"/>
    </source>
</evidence>
<dbReference type="EC" id="5.3.1.24" evidence="3 9"/>
<evidence type="ECO:0000256" key="4">
    <source>
        <dbReference type="ARBA" id="ARBA00022272"/>
    </source>
</evidence>
<dbReference type="GO" id="GO:0000162">
    <property type="term" value="P:L-tryptophan biosynthetic process"/>
    <property type="evidence" value="ECO:0007669"/>
    <property type="project" value="UniProtKB-UniRule"/>
</dbReference>
<evidence type="ECO:0000256" key="6">
    <source>
        <dbReference type="ARBA" id="ARBA00022822"/>
    </source>
</evidence>
<protein>
    <recommendedName>
        <fullName evidence="4 9">N-(5'-phosphoribosyl)anthranilate isomerase</fullName>
        <shortName evidence="9">PRAI</shortName>
        <ecNumber evidence="3 9">5.3.1.24</ecNumber>
    </recommendedName>
</protein>
<comment type="caution">
    <text evidence="11">The sequence shown here is derived from an EMBL/GenBank/DDBJ whole genome shotgun (WGS) entry which is preliminary data.</text>
</comment>
<keyword evidence="8 9" id="KW-0413">Isomerase</keyword>
<dbReference type="SUPFAM" id="SSF51366">
    <property type="entry name" value="Ribulose-phoshate binding barrel"/>
    <property type="match status" value="1"/>
</dbReference>
<dbReference type="PANTHER" id="PTHR42894">
    <property type="entry name" value="N-(5'-PHOSPHORIBOSYL)ANTHRANILATE ISOMERASE"/>
    <property type="match status" value="1"/>
</dbReference>
<accession>A0A9D9E5U9</accession>
<evidence type="ECO:0000256" key="1">
    <source>
        <dbReference type="ARBA" id="ARBA00001164"/>
    </source>
</evidence>
<keyword evidence="5 9" id="KW-0028">Amino-acid biosynthesis</keyword>
<dbReference type="Gene3D" id="3.20.20.70">
    <property type="entry name" value="Aldolase class I"/>
    <property type="match status" value="1"/>
</dbReference>
<dbReference type="Proteomes" id="UP000823636">
    <property type="component" value="Unassembled WGS sequence"/>
</dbReference>
<evidence type="ECO:0000256" key="5">
    <source>
        <dbReference type="ARBA" id="ARBA00022605"/>
    </source>
</evidence>
<keyword evidence="7 9" id="KW-0057">Aromatic amino acid biosynthesis</keyword>